<keyword evidence="1" id="KW-0472">Membrane</keyword>
<feature type="transmembrane region" description="Helical" evidence="1">
    <location>
        <begin position="222"/>
        <end position="247"/>
    </location>
</feature>
<dbReference type="InterPro" id="IPR022139">
    <property type="entry name" value="Fam-L/Fam-M-like_plasmodium"/>
</dbReference>
<feature type="transmembrane region" description="Helical" evidence="1">
    <location>
        <begin position="6"/>
        <end position="26"/>
    </location>
</feature>
<gene>
    <name evidence="2" type="primary">PmUG01_10052500</name>
    <name evidence="2" type="ORF">PMUG01_10052500</name>
</gene>
<dbReference type="RefSeq" id="XP_028862285.1">
    <property type="nucleotide sequence ID" value="XM_029005725.1"/>
</dbReference>
<evidence type="ECO:0000256" key="1">
    <source>
        <dbReference type="SAM" id="Phobius"/>
    </source>
</evidence>
<dbReference type="Pfam" id="PF12420">
    <property type="entry name" value="DUF3671"/>
    <property type="match status" value="1"/>
</dbReference>
<dbReference type="Proteomes" id="UP000219813">
    <property type="component" value="Chromosome 10"/>
</dbReference>
<dbReference type="GeneID" id="39869528"/>
<evidence type="ECO:0000313" key="3">
    <source>
        <dbReference type="Proteomes" id="UP000219813"/>
    </source>
</evidence>
<keyword evidence="1" id="KW-0812">Transmembrane</keyword>
<dbReference type="OrthoDB" id="10669034at2759"/>
<feature type="transmembrane region" description="Helical" evidence="1">
    <location>
        <begin position="166"/>
        <end position="186"/>
    </location>
</feature>
<organism evidence="2 3">
    <name type="scientific">Plasmodium malariae</name>
    <dbReference type="NCBI Taxonomy" id="5858"/>
    <lineage>
        <taxon>Eukaryota</taxon>
        <taxon>Sar</taxon>
        <taxon>Alveolata</taxon>
        <taxon>Apicomplexa</taxon>
        <taxon>Aconoidasida</taxon>
        <taxon>Haemosporida</taxon>
        <taxon>Plasmodiidae</taxon>
        <taxon>Plasmodium</taxon>
        <taxon>Plasmodium (Plasmodium)</taxon>
    </lineage>
</organism>
<dbReference type="AlphaFoldDB" id="A0A1D3RJH4"/>
<reference evidence="2 3" key="1">
    <citation type="submission" date="2016-06" db="EMBL/GenBank/DDBJ databases">
        <authorList>
            <consortium name="Pathogen Informatics"/>
        </authorList>
    </citation>
    <scope>NUCLEOTIDE SEQUENCE [LARGE SCALE GENOMIC DNA]</scope>
</reference>
<dbReference type="EMBL" id="LT594631">
    <property type="protein sequence ID" value="SCN45343.1"/>
    <property type="molecule type" value="Genomic_DNA"/>
</dbReference>
<accession>A0A1D3RJH4</accession>
<proteinExistence type="predicted"/>
<protein>
    <submittedName>
        <fullName evidence="2">Fam-m protein</fullName>
    </submittedName>
</protein>
<sequence>MDQNIKLLLFIKISTFILLTWIYYINSELVQLYNLKCTFNKSPDKNYNLSKRFDKKSYRILAKYKQNKDSNDIYLKEIFENNGENKKRNIFNNENCRTGKNKQSNRNLLNKAQYYIDVIDYNNGMFDGKHFHFEKKWLKKRDYDEFRKQKRRSGEIALKKIKFRSYGLGITIFSFFLFLGIGLAVLPKLPFLKGVWDAIEKAQFFIQLKGAIEVAETYVNNYLYVILFIVLMVILSAIVIIVIYKILRNNEKYEKIKLMIE</sequence>
<evidence type="ECO:0000313" key="2">
    <source>
        <dbReference type="EMBL" id="SCN45343.1"/>
    </source>
</evidence>
<keyword evidence="3" id="KW-1185">Reference proteome</keyword>
<dbReference type="VEuPathDB" id="PlasmoDB:PmUG01_10052500"/>
<keyword evidence="1" id="KW-1133">Transmembrane helix</keyword>
<dbReference type="KEGG" id="pmal:PMUG01_10052500"/>
<name>A0A1D3RJH4_PLAMA</name>